<organism evidence="5 6">
    <name type="scientific">Flavobacterium calami</name>
    <dbReference type="NCBI Taxonomy" id="3139144"/>
    <lineage>
        <taxon>Bacteria</taxon>
        <taxon>Pseudomonadati</taxon>
        <taxon>Bacteroidota</taxon>
        <taxon>Flavobacteriia</taxon>
        <taxon>Flavobacteriales</taxon>
        <taxon>Flavobacteriaceae</taxon>
        <taxon>Flavobacterium</taxon>
    </lineage>
</organism>
<evidence type="ECO:0000313" key="5">
    <source>
        <dbReference type="EMBL" id="MEL1255169.1"/>
    </source>
</evidence>
<feature type="signal peptide" evidence="3">
    <location>
        <begin position="1"/>
        <end position="23"/>
    </location>
</feature>
<keyword evidence="2" id="KW-0472">Membrane</keyword>
<feature type="domain" description="Bacterial surface antigen (D15)" evidence="4">
    <location>
        <begin position="85"/>
        <end position="353"/>
    </location>
</feature>
<dbReference type="RefSeq" id="WP_341693913.1">
    <property type="nucleotide sequence ID" value="NZ_JBBYHS010000016.1"/>
</dbReference>
<evidence type="ECO:0000256" key="1">
    <source>
        <dbReference type="ARBA" id="ARBA00004370"/>
    </source>
</evidence>
<comment type="caution">
    <text evidence="5">The sequence shown here is derived from an EMBL/GenBank/DDBJ whole genome shotgun (WGS) entry which is preliminary data.</text>
</comment>
<protein>
    <submittedName>
        <fullName evidence="5">BamA/TamA family outer membrane protein</fullName>
    </submittedName>
</protein>
<name>A0ABU9IRT6_9FLAO</name>
<gene>
    <name evidence="5" type="ORF">AAEO57_15370</name>
</gene>
<comment type="subcellular location">
    <subcellularLocation>
        <location evidence="1">Membrane</location>
    </subcellularLocation>
</comment>
<dbReference type="Pfam" id="PF01103">
    <property type="entry name" value="Omp85"/>
    <property type="match status" value="1"/>
</dbReference>
<reference evidence="5 6" key="1">
    <citation type="submission" date="2024-04" db="EMBL/GenBank/DDBJ databases">
        <title>Flavobacterium sp. DGU38 16S ribosomal RNA gene Genome sequencing and assembly.</title>
        <authorList>
            <person name="Park S."/>
        </authorList>
    </citation>
    <scope>NUCLEOTIDE SEQUENCE [LARGE SCALE GENOMIC DNA]</scope>
    <source>
        <strain evidence="5 6">DGU38</strain>
    </source>
</reference>
<evidence type="ECO:0000313" key="6">
    <source>
        <dbReference type="Proteomes" id="UP001485226"/>
    </source>
</evidence>
<evidence type="ECO:0000259" key="4">
    <source>
        <dbReference type="Pfam" id="PF01103"/>
    </source>
</evidence>
<dbReference type="Gene3D" id="2.40.160.50">
    <property type="entry name" value="membrane protein fhac: a member of the omp85/tpsb transporter family"/>
    <property type="match status" value="1"/>
</dbReference>
<proteinExistence type="predicted"/>
<dbReference type="InterPro" id="IPR000184">
    <property type="entry name" value="Bac_surfAg_D15"/>
</dbReference>
<keyword evidence="6" id="KW-1185">Reference proteome</keyword>
<evidence type="ECO:0000256" key="2">
    <source>
        <dbReference type="ARBA" id="ARBA00023136"/>
    </source>
</evidence>
<dbReference type="EMBL" id="JBBYHS010000016">
    <property type="protein sequence ID" value="MEL1255169.1"/>
    <property type="molecule type" value="Genomic_DNA"/>
</dbReference>
<keyword evidence="3" id="KW-0732">Signal</keyword>
<dbReference type="Proteomes" id="UP001485226">
    <property type="component" value="Unassembled WGS sequence"/>
</dbReference>
<accession>A0ABU9IRT6</accession>
<sequence>MKHFLLFTFFIGFISFSFGQAIADSVPKKEKKIELRVMPYLSYNRNLEFMFGAIPMMMYKVNEKDTISPKSLSGMSAIYTTNKSYIIALFNRWYLDEDNWRVKFFFLTGNQNSQFYVDDVDQPDFYDYGTKTTILSLGGQRKIVGKFYGGLSYTYAHYDTVYEDDISPASVSHSNALVFELLFDTRDAVYYPTKGYKIKLDWSTYPKFMDNSLASNRVSFQANKYIPTREGKDVIAARLYGKFGLGNVAFEQQSTIGNTDIRGYSEGKYRGDGLMDIQGEYRYNFGKKMGLVGFVGLATIYGSDTPSFDWKMYPGGGVGYRYNPFKKSKFNVGIDGAVGKGDWGVYFRIGEVF</sequence>
<evidence type="ECO:0000256" key="3">
    <source>
        <dbReference type="SAM" id="SignalP"/>
    </source>
</evidence>
<feature type="chain" id="PRO_5045058947" evidence="3">
    <location>
        <begin position="24"/>
        <end position="353"/>
    </location>
</feature>